<dbReference type="GO" id="GO:0005829">
    <property type="term" value="C:cytosol"/>
    <property type="evidence" value="ECO:0007669"/>
    <property type="project" value="TreeGrafter"/>
</dbReference>
<feature type="domain" description="Enoyl-CoA hydratase/isomerase" evidence="4">
    <location>
        <begin position="21"/>
        <end position="355"/>
    </location>
</feature>
<organism evidence="5 6">
    <name type="scientific">Chromohalobacter marismortui</name>
    <dbReference type="NCBI Taxonomy" id="42055"/>
    <lineage>
        <taxon>Bacteria</taxon>
        <taxon>Pseudomonadati</taxon>
        <taxon>Pseudomonadota</taxon>
        <taxon>Gammaproteobacteria</taxon>
        <taxon>Oceanospirillales</taxon>
        <taxon>Halomonadaceae</taxon>
        <taxon>Chromohalobacter</taxon>
    </lineage>
</organism>
<dbReference type="NCBIfam" id="NF004127">
    <property type="entry name" value="PRK05617.1"/>
    <property type="match status" value="1"/>
</dbReference>
<dbReference type="AlphaFoldDB" id="A0A4R7NPR2"/>
<evidence type="ECO:0000259" key="4">
    <source>
        <dbReference type="Pfam" id="PF16113"/>
    </source>
</evidence>
<comment type="caution">
    <text evidence="5">The sequence shown here is derived from an EMBL/GenBank/DDBJ whole genome shotgun (WGS) entry which is preliminary data.</text>
</comment>
<name>A0A4R7NPR2_9GAMM</name>
<dbReference type="PANTHER" id="PTHR43176:SF3">
    <property type="entry name" value="3-HYDROXYISOBUTYRYL-COA HYDROLASE, MITOCHONDRIAL"/>
    <property type="match status" value="1"/>
</dbReference>
<evidence type="ECO:0000256" key="3">
    <source>
        <dbReference type="ARBA" id="ARBA00022801"/>
    </source>
</evidence>
<dbReference type="InterPro" id="IPR032259">
    <property type="entry name" value="HIBYL-CoA-H"/>
</dbReference>
<keyword evidence="3" id="KW-0378">Hydrolase</keyword>
<sequence>MVMTESEVIFEEQPTRDGGRIGIVTLNAPASLNALSLSMIVTLHAKLDAWANDVAVHAVWLQGAGDKAFCAGGDVVALYRTMTQSPGDEGEAAQTYFGAEYRLDHFLHHYPKPLIAWGDGIVMGGGLGLFVAADQRIVTETSRLAMPEISLGLYPDVGASWFFQRMPPGVGLYLGVTGAQLNARDALELGLADRVIPREARQDVLDALRNADYRYPQQAVRAVLRDVENRALAPRAEVMPRLDHLQTLTDAADITQVVRRIFDDPREDAWLVANRARLAAGCPATAHLVWRMLRRHRHGSLAETFRDELMLSVQCCRHTELAEGIRALLIDKDRAPQWAYTDVASVPEHYIDGFFMPLWDAETHPLADL</sequence>
<dbReference type="Pfam" id="PF16113">
    <property type="entry name" value="ECH_2"/>
    <property type="match status" value="1"/>
</dbReference>
<proteinExistence type="predicted"/>
<dbReference type="InterPro" id="IPR029045">
    <property type="entry name" value="ClpP/crotonase-like_dom_sf"/>
</dbReference>
<comment type="catalytic activity">
    <reaction evidence="1">
        <text>3-hydroxy-2-methylpropanoyl-CoA + H2O = 3-hydroxy-2-methylpropanoate + CoA + H(+)</text>
        <dbReference type="Rhea" id="RHEA:20888"/>
        <dbReference type="ChEBI" id="CHEBI:11805"/>
        <dbReference type="ChEBI" id="CHEBI:15377"/>
        <dbReference type="ChEBI" id="CHEBI:15378"/>
        <dbReference type="ChEBI" id="CHEBI:57287"/>
        <dbReference type="ChEBI" id="CHEBI:57340"/>
        <dbReference type="EC" id="3.1.2.4"/>
    </reaction>
</comment>
<protein>
    <recommendedName>
        <fullName evidence="2">3-hydroxyisobutyryl-CoA hydrolase</fullName>
        <ecNumber evidence="2">3.1.2.4</ecNumber>
    </recommendedName>
</protein>
<evidence type="ECO:0000313" key="5">
    <source>
        <dbReference type="EMBL" id="TDU22883.1"/>
    </source>
</evidence>
<keyword evidence="6" id="KW-1185">Reference proteome</keyword>
<dbReference type="SUPFAM" id="SSF52096">
    <property type="entry name" value="ClpP/crotonase"/>
    <property type="match status" value="1"/>
</dbReference>
<dbReference type="CDD" id="cd06558">
    <property type="entry name" value="crotonase-like"/>
    <property type="match status" value="1"/>
</dbReference>
<gene>
    <name evidence="5" type="ORF">C8E00_103249</name>
</gene>
<reference evidence="5 6" key="1">
    <citation type="submission" date="2019-03" db="EMBL/GenBank/DDBJ databases">
        <title>Genomic Encyclopedia of Type Strains, Phase IV (KMG-IV): sequencing the most valuable type-strain genomes for metagenomic binning, comparative biology and taxonomic classification.</title>
        <authorList>
            <person name="Goeker M."/>
        </authorList>
    </citation>
    <scope>NUCLEOTIDE SEQUENCE [LARGE SCALE GENOMIC DNA]</scope>
    <source>
        <strain evidence="5 6">DSM 6770</strain>
    </source>
</reference>
<evidence type="ECO:0000256" key="2">
    <source>
        <dbReference type="ARBA" id="ARBA00011915"/>
    </source>
</evidence>
<evidence type="ECO:0000256" key="1">
    <source>
        <dbReference type="ARBA" id="ARBA00001709"/>
    </source>
</evidence>
<dbReference type="Gene3D" id="3.90.226.10">
    <property type="entry name" value="2-enoyl-CoA Hydratase, Chain A, domain 1"/>
    <property type="match status" value="1"/>
</dbReference>
<evidence type="ECO:0000313" key="6">
    <source>
        <dbReference type="Proteomes" id="UP000295380"/>
    </source>
</evidence>
<dbReference type="Proteomes" id="UP000295380">
    <property type="component" value="Unassembled WGS sequence"/>
</dbReference>
<dbReference type="GO" id="GO:0003860">
    <property type="term" value="F:3-hydroxyisobutyryl-CoA hydrolase activity"/>
    <property type="evidence" value="ECO:0007669"/>
    <property type="project" value="UniProtKB-EC"/>
</dbReference>
<dbReference type="EMBL" id="SOBR01000003">
    <property type="protein sequence ID" value="TDU22883.1"/>
    <property type="molecule type" value="Genomic_DNA"/>
</dbReference>
<accession>A0A4R7NPR2</accession>
<dbReference type="GO" id="GO:0006574">
    <property type="term" value="P:L-valine catabolic process"/>
    <property type="evidence" value="ECO:0007669"/>
    <property type="project" value="TreeGrafter"/>
</dbReference>
<dbReference type="EC" id="3.1.2.4" evidence="2"/>
<dbReference type="InterPro" id="IPR045004">
    <property type="entry name" value="ECH_dom"/>
</dbReference>
<dbReference type="PANTHER" id="PTHR43176">
    <property type="entry name" value="3-HYDROXYISOBUTYRYL-COA HYDROLASE-RELATED"/>
    <property type="match status" value="1"/>
</dbReference>